<feature type="transmembrane region" description="Helical" evidence="1">
    <location>
        <begin position="75"/>
        <end position="95"/>
    </location>
</feature>
<accession>A0A0S3TE48</accession>
<feature type="transmembrane region" description="Helical" evidence="1">
    <location>
        <begin position="24"/>
        <end position="44"/>
    </location>
</feature>
<evidence type="ECO:0000313" key="2">
    <source>
        <dbReference type="EMBL" id="BAU03370.1"/>
    </source>
</evidence>
<protein>
    <submittedName>
        <fullName evidence="2">Uncharacterized protein</fullName>
    </submittedName>
</protein>
<evidence type="ECO:0000256" key="1">
    <source>
        <dbReference type="SAM" id="Phobius"/>
    </source>
</evidence>
<dbReference type="AlphaFoldDB" id="A0A0S3TE48"/>
<reference evidence="2" key="1">
    <citation type="journal article" date="2015" name="Sci. Rep.">
        <title>The power of single molecule real-time sequencing technology in the de novo assembly of a eukaryotic genome.</title>
        <authorList>
            <person name="Sakai H."/>
            <person name="Naito K."/>
            <person name="Ogiso-Tanaka E."/>
            <person name="Takahashi Y."/>
            <person name="Iseki K."/>
            <person name="Muto C."/>
            <person name="Satou K."/>
            <person name="Teruya K."/>
            <person name="Shiroma A."/>
            <person name="Shimoji M."/>
            <person name="Hirano T."/>
            <person name="Itoh T."/>
            <person name="Kaga A."/>
            <person name="Tomooka N."/>
        </authorList>
    </citation>
    <scope>NUCLEOTIDE SEQUENCE</scope>
</reference>
<proteinExistence type="predicted"/>
<dbReference type="EMBL" id="AP015326">
    <property type="protein sequence ID" value="BAU03370.1"/>
    <property type="molecule type" value="Genomic_DNA"/>
</dbReference>
<gene>
    <name evidence="2" type="primary">Vigan.UMG088700</name>
    <name evidence="2" type="ORF">VIGAN_UM088700</name>
</gene>
<organism evidence="2">
    <name type="scientific">Vigna angularis var. angularis</name>
    <dbReference type="NCBI Taxonomy" id="157739"/>
    <lineage>
        <taxon>Eukaryota</taxon>
        <taxon>Viridiplantae</taxon>
        <taxon>Streptophyta</taxon>
        <taxon>Embryophyta</taxon>
        <taxon>Tracheophyta</taxon>
        <taxon>Spermatophyta</taxon>
        <taxon>Magnoliopsida</taxon>
        <taxon>eudicotyledons</taxon>
        <taxon>Gunneridae</taxon>
        <taxon>Pentapetalae</taxon>
        <taxon>rosids</taxon>
        <taxon>fabids</taxon>
        <taxon>Fabales</taxon>
        <taxon>Fabaceae</taxon>
        <taxon>Papilionoideae</taxon>
        <taxon>50 kb inversion clade</taxon>
        <taxon>NPAAA clade</taxon>
        <taxon>indigoferoid/millettioid clade</taxon>
        <taxon>Phaseoleae</taxon>
        <taxon>Vigna</taxon>
    </lineage>
</organism>
<sequence length="96" mass="11084">MGCWKEVSRPGAGASRHPSRKNSLILLLVYGTFFGNLGESLFLRCLLWKWIQHFCIEYSFVFLIPKLSQSHCLALVLYFILIPALVCTRFIQLLLH</sequence>
<name>A0A0S3TE48_PHAAN</name>
<keyword evidence="1" id="KW-1133">Transmembrane helix</keyword>
<keyword evidence="1" id="KW-0472">Membrane</keyword>
<keyword evidence="1" id="KW-0812">Transmembrane</keyword>